<evidence type="ECO:0000313" key="3">
    <source>
        <dbReference type="Proteomes" id="UP001174909"/>
    </source>
</evidence>
<organism evidence="2 3">
    <name type="scientific">Geodia barretti</name>
    <name type="common">Barrett's horny sponge</name>
    <dbReference type="NCBI Taxonomy" id="519541"/>
    <lineage>
        <taxon>Eukaryota</taxon>
        <taxon>Metazoa</taxon>
        <taxon>Porifera</taxon>
        <taxon>Demospongiae</taxon>
        <taxon>Heteroscleromorpha</taxon>
        <taxon>Tetractinellida</taxon>
        <taxon>Astrophorina</taxon>
        <taxon>Geodiidae</taxon>
        <taxon>Geodia</taxon>
    </lineage>
</organism>
<reference evidence="2" key="1">
    <citation type="submission" date="2023-03" db="EMBL/GenBank/DDBJ databases">
        <authorList>
            <person name="Steffen K."/>
            <person name="Cardenas P."/>
        </authorList>
    </citation>
    <scope>NUCLEOTIDE SEQUENCE</scope>
</reference>
<feature type="compositionally biased region" description="Polar residues" evidence="1">
    <location>
        <begin position="1"/>
        <end position="22"/>
    </location>
</feature>
<feature type="region of interest" description="Disordered" evidence="1">
    <location>
        <begin position="1"/>
        <end position="46"/>
    </location>
</feature>
<sequence>MRSRQPASFASGSQCGSPSTTWCRAHGAASMDRRRGSAPHATGNCTRCFPRRRWPTN</sequence>
<dbReference type="AlphaFoldDB" id="A0AA35S950"/>
<dbReference type="Proteomes" id="UP001174909">
    <property type="component" value="Unassembled WGS sequence"/>
</dbReference>
<protein>
    <submittedName>
        <fullName evidence="2">Uncharacterized protein</fullName>
    </submittedName>
</protein>
<evidence type="ECO:0000313" key="2">
    <source>
        <dbReference type="EMBL" id="CAI8024527.1"/>
    </source>
</evidence>
<keyword evidence="3" id="KW-1185">Reference proteome</keyword>
<name>A0AA35S950_GEOBA</name>
<accession>A0AA35S950</accession>
<evidence type="ECO:0000256" key="1">
    <source>
        <dbReference type="SAM" id="MobiDB-lite"/>
    </source>
</evidence>
<proteinExistence type="predicted"/>
<dbReference type="EMBL" id="CASHTH010002083">
    <property type="protein sequence ID" value="CAI8024527.1"/>
    <property type="molecule type" value="Genomic_DNA"/>
</dbReference>
<gene>
    <name evidence="2" type="ORF">GBAR_LOCUS14249</name>
</gene>
<comment type="caution">
    <text evidence="2">The sequence shown here is derived from an EMBL/GenBank/DDBJ whole genome shotgun (WGS) entry which is preliminary data.</text>
</comment>